<dbReference type="Proteomes" id="UP000652013">
    <property type="component" value="Unassembled WGS sequence"/>
</dbReference>
<gene>
    <name evidence="2" type="ORF">Sya03_29360</name>
</gene>
<evidence type="ECO:0000313" key="2">
    <source>
        <dbReference type="EMBL" id="GIJ03584.1"/>
    </source>
</evidence>
<feature type="transmembrane region" description="Helical" evidence="1">
    <location>
        <begin position="81"/>
        <end position="104"/>
    </location>
</feature>
<reference evidence="2" key="1">
    <citation type="submission" date="2021-01" db="EMBL/GenBank/DDBJ databases">
        <title>Whole genome shotgun sequence of Spirilliplanes yamanashiensis NBRC 15828.</title>
        <authorList>
            <person name="Komaki H."/>
            <person name="Tamura T."/>
        </authorList>
    </citation>
    <scope>NUCLEOTIDE SEQUENCE</scope>
    <source>
        <strain evidence="2">NBRC 15828</strain>
    </source>
</reference>
<feature type="transmembrane region" description="Helical" evidence="1">
    <location>
        <begin position="110"/>
        <end position="132"/>
    </location>
</feature>
<evidence type="ECO:0000313" key="3">
    <source>
        <dbReference type="Proteomes" id="UP000652013"/>
    </source>
</evidence>
<keyword evidence="1" id="KW-0812">Transmembrane</keyword>
<comment type="caution">
    <text evidence="2">The sequence shown here is derived from an EMBL/GenBank/DDBJ whole genome shotgun (WGS) entry which is preliminary data.</text>
</comment>
<keyword evidence="3" id="KW-1185">Reference proteome</keyword>
<protein>
    <submittedName>
        <fullName evidence="2">Uncharacterized protein</fullName>
    </submittedName>
</protein>
<organism evidence="2 3">
    <name type="scientific">Spirilliplanes yamanashiensis</name>
    <dbReference type="NCBI Taxonomy" id="42233"/>
    <lineage>
        <taxon>Bacteria</taxon>
        <taxon>Bacillati</taxon>
        <taxon>Actinomycetota</taxon>
        <taxon>Actinomycetes</taxon>
        <taxon>Micromonosporales</taxon>
        <taxon>Micromonosporaceae</taxon>
        <taxon>Spirilliplanes</taxon>
    </lineage>
</organism>
<dbReference type="AlphaFoldDB" id="A0A8J4DJR2"/>
<name>A0A8J4DJR2_9ACTN</name>
<feature type="transmembrane region" description="Helical" evidence="1">
    <location>
        <begin position="21"/>
        <end position="40"/>
    </location>
</feature>
<evidence type="ECO:0000256" key="1">
    <source>
        <dbReference type="SAM" id="Phobius"/>
    </source>
</evidence>
<dbReference type="EMBL" id="BOOY01000022">
    <property type="protein sequence ID" value="GIJ03584.1"/>
    <property type="molecule type" value="Genomic_DNA"/>
</dbReference>
<keyword evidence="1" id="KW-1133">Transmembrane helix</keyword>
<dbReference type="RefSeq" id="WP_203938854.1">
    <property type="nucleotide sequence ID" value="NZ_BAAAGJ010000022.1"/>
</dbReference>
<feature type="transmembrane region" description="Helical" evidence="1">
    <location>
        <begin position="52"/>
        <end position="69"/>
    </location>
</feature>
<accession>A0A8J4DJR2</accession>
<sequence length="140" mass="14636">MTETRTYPRRDAEGRIASISDLLGVVLAGLLVGVAVLLLFEAVMSVLQLSRFGQASGWLAVLLPAWTFVEEFRAVGYGGRRIVVAILAAGFGVGVGMTVAGAVAQSFPPLVSGAAGAAGTSVFYALIWFYGLRSLRDRAG</sequence>
<proteinExistence type="predicted"/>
<keyword evidence="1" id="KW-0472">Membrane</keyword>